<name>I7K080_9LACO</name>
<dbReference type="Proteomes" id="UP000009326">
    <property type="component" value="Unassembled WGS sequence"/>
</dbReference>
<accession>I7K080</accession>
<organism evidence="1 2">
    <name type="scientific">Lactobacillus gigeriorum DSM 23908 = CRBIP 24.85</name>
    <dbReference type="NCBI Taxonomy" id="1423751"/>
    <lineage>
        <taxon>Bacteria</taxon>
        <taxon>Bacillati</taxon>
        <taxon>Bacillota</taxon>
        <taxon>Bacilli</taxon>
        <taxon>Lactobacillales</taxon>
        <taxon>Lactobacillaceae</taxon>
        <taxon>Lactobacillus</taxon>
    </lineage>
</organism>
<comment type="caution">
    <text evidence="1">The sequence shown here is derived from an EMBL/GenBank/DDBJ whole genome shotgun (WGS) entry which is preliminary data.</text>
</comment>
<proteinExistence type="predicted"/>
<dbReference type="EMBL" id="CAKC01000033">
    <property type="protein sequence ID" value="CCI86705.1"/>
    <property type="molecule type" value="Genomic_DNA"/>
</dbReference>
<protein>
    <submittedName>
        <fullName evidence="1">Uncharacterized protein</fullName>
    </submittedName>
</protein>
<evidence type="ECO:0000313" key="1">
    <source>
        <dbReference type="EMBL" id="CCI86705.1"/>
    </source>
</evidence>
<dbReference type="AlphaFoldDB" id="I7K080"/>
<evidence type="ECO:0000313" key="2">
    <source>
        <dbReference type="Proteomes" id="UP000009326"/>
    </source>
</evidence>
<sequence>MRIPKRQSQKTKEGLIAASNAIYDPLKKKKADHGNDRLK</sequence>
<reference evidence="1 2" key="1">
    <citation type="submission" date="2012-06" db="EMBL/GenBank/DDBJ databases">
        <title>Draft genome sequence of Lactobacillus gigeriorum CRBIP 24.85T, isolated from chicken crop.</title>
        <authorList>
            <person name="Cousin S."/>
            <person name="Ma L."/>
            <person name="Creno S."/>
            <person name="Clermont D."/>
            <person name="Loux V."/>
            <person name="Bizet C."/>
            <person name="Bouchier C."/>
        </authorList>
    </citation>
    <scope>NUCLEOTIDE SEQUENCE [LARGE SCALE GENOMIC DNA]</scope>
    <source>
        <strain evidence="2">CRBIP 24.85T</strain>
    </source>
</reference>
<gene>
    <name evidence="1" type="ORF">BN52_09065</name>
</gene>